<keyword evidence="2 4" id="KW-0732">Signal</keyword>
<reference evidence="5 6" key="1">
    <citation type="submission" date="2015-03" db="EMBL/GenBank/DDBJ databases">
        <title>Complete genome sequence of Muricauda lutaonensis CC-HSB-11T, isolated from a coastal hot spring.</title>
        <authorList>
            <person name="Kim K.M."/>
        </authorList>
    </citation>
    <scope>NUCLEOTIDE SEQUENCE [LARGE SCALE GENOMIC DNA]</scope>
    <source>
        <strain evidence="5 6">CC-HSB-11</strain>
    </source>
</reference>
<dbReference type="STRING" id="516051.VC82_873"/>
<dbReference type="EMBL" id="CP011071">
    <property type="protein sequence ID" value="AKA34527.1"/>
    <property type="molecule type" value="Genomic_DNA"/>
</dbReference>
<evidence type="ECO:0000256" key="4">
    <source>
        <dbReference type="SAM" id="SignalP"/>
    </source>
</evidence>
<keyword evidence="1" id="KW-0433">Leucine-rich repeat</keyword>
<dbReference type="PROSITE" id="PS51450">
    <property type="entry name" value="LRR"/>
    <property type="match status" value="1"/>
</dbReference>
<organism evidence="5 6">
    <name type="scientific">Flagellimonas lutaonensis</name>
    <dbReference type="NCBI Taxonomy" id="516051"/>
    <lineage>
        <taxon>Bacteria</taxon>
        <taxon>Pseudomonadati</taxon>
        <taxon>Bacteroidota</taxon>
        <taxon>Flavobacteriia</taxon>
        <taxon>Flavobacteriales</taxon>
        <taxon>Flavobacteriaceae</taxon>
        <taxon>Flagellimonas</taxon>
    </lineage>
</organism>
<dbReference type="Pfam" id="PF12799">
    <property type="entry name" value="LRR_4"/>
    <property type="match status" value="2"/>
</dbReference>
<feature type="signal peptide" evidence="4">
    <location>
        <begin position="1"/>
        <end position="22"/>
    </location>
</feature>
<gene>
    <name evidence="5" type="ORF">VC82_873</name>
</gene>
<dbReference type="KEGG" id="mlt:VC82_873"/>
<dbReference type="FunFam" id="3.80.10.10:FF:000383">
    <property type="entry name" value="Leucine-rich repeat receptor protein kinase EMS1"/>
    <property type="match status" value="1"/>
</dbReference>
<evidence type="ECO:0000256" key="3">
    <source>
        <dbReference type="ARBA" id="ARBA00022737"/>
    </source>
</evidence>
<evidence type="ECO:0000313" key="5">
    <source>
        <dbReference type="EMBL" id="AKA34527.1"/>
    </source>
</evidence>
<dbReference type="PANTHER" id="PTHR47988">
    <property type="entry name" value="SOMATIC EMBRYOGENESIS RECEPTOR KINASE 1"/>
    <property type="match status" value="1"/>
</dbReference>
<feature type="chain" id="PRO_5002300046" evidence="4">
    <location>
        <begin position="23"/>
        <end position="195"/>
    </location>
</feature>
<evidence type="ECO:0000256" key="1">
    <source>
        <dbReference type="ARBA" id="ARBA00022614"/>
    </source>
</evidence>
<name>A0A0D5YQJ7_9FLAO</name>
<dbReference type="AlphaFoldDB" id="A0A0D5YQJ7"/>
<dbReference type="RefSeq" id="WP_170218307.1">
    <property type="nucleotide sequence ID" value="NZ_CP011071.1"/>
</dbReference>
<dbReference type="InterPro" id="IPR001611">
    <property type="entry name" value="Leu-rich_rpt"/>
</dbReference>
<sequence>MKPKKTAFLLVFLYVFTSSLTAQTYREFVALVEVYRNTKGHSWTETWDMNAPMTTWKGVTIKDGHVVGLDLSNNNLDGKIPLTLVNLKHLKHLDLSGNKLTGRIPGGIGRMAQLYTLNVANNNLSGRIPRGFSKLTKLKSLQLSNNQFDDFDGLEEIKKYQLAHFDMNTEFKHLQLLDPKSQNVRLANLEFEDIE</sequence>
<evidence type="ECO:0000256" key="2">
    <source>
        <dbReference type="ARBA" id="ARBA00022729"/>
    </source>
</evidence>
<proteinExistence type="predicted"/>
<dbReference type="InterPro" id="IPR032675">
    <property type="entry name" value="LRR_dom_sf"/>
</dbReference>
<accession>A0A0D5YQJ7</accession>
<dbReference type="Gene3D" id="3.80.10.10">
    <property type="entry name" value="Ribonuclease Inhibitor"/>
    <property type="match status" value="1"/>
</dbReference>
<dbReference type="InterPro" id="IPR025875">
    <property type="entry name" value="Leu-rich_rpt_4"/>
</dbReference>
<dbReference type="Proteomes" id="UP000032726">
    <property type="component" value="Chromosome"/>
</dbReference>
<keyword evidence="6" id="KW-1185">Reference proteome</keyword>
<keyword evidence="3" id="KW-0677">Repeat</keyword>
<protein>
    <submittedName>
        <fullName evidence="5">Leucine Rich Repeat family protein</fullName>
    </submittedName>
</protein>
<dbReference type="PRINTS" id="PR00019">
    <property type="entry name" value="LEURICHRPT"/>
</dbReference>
<dbReference type="HOGENOM" id="CLU_1394992_0_0_10"/>
<dbReference type="SUPFAM" id="SSF52058">
    <property type="entry name" value="L domain-like"/>
    <property type="match status" value="1"/>
</dbReference>
<evidence type="ECO:0000313" key="6">
    <source>
        <dbReference type="Proteomes" id="UP000032726"/>
    </source>
</evidence>